<gene>
    <name evidence="1" type="ORF">LCGC14_2273840</name>
</gene>
<name>A0A0F9CWB7_9ZZZZ</name>
<sequence>MRASVTFWEATAPVKLPTWHCPLTGLRRRLEPKLSQSGISPATPPNLAAQLLRLPPILHKLSPNPMPSCSKAPRGLFVLLRVRSIFTPISVSPGPSLRQRPIRYTFRAGRNLPDKEFRYLRTVIVTAAVPRGFSSELSPLPLTFRHWAGVSLYTSSLDFAQTCVFGKQSTGPFLCGLFRLQHVCALTLQRRSFSRSYGSILPNSLTKVLPFPLVFSTRLPVSVCGTVAQVSLEAFLGSLGSVASTLSRAHLHSSAQQVF</sequence>
<protein>
    <submittedName>
        <fullName evidence="1">Uncharacterized protein</fullName>
    </submittedName>
</protein>
<evidence type="ECO:0000313" key="1">
    <source>
        <dbReference type="EMBL" id="KKL53599.1"/>
    </source>
</evidence>
<dbReference type="EMBL" id="LAZR01031492">
    <property type="protein sequence ID" value="KKL53599.1"/>
    <property type="molecule type" value="Genomic_DNA"/>
</dbReference>
<reference evidence="1" key="1">
    <citation type="journal article" date="2015" name="Nature">
        <title>Complex archaea that bridge the gap between prokaryotes and eukaryotes.</title>
        <authorList>
            <person name="Spang A."/>
            <person name="Saw J.H."/>
            <person name="Jorgensen S.L."/>
            <person name="Zaremba-Niedzwiedzka K."/>
            <person name="Martijn J."/>
            <person name="Lind A.E."/>
            <person name="van Eijk R."/>
            <person name="Schleper C."/>
            <person name="Guy L."/>
            <person name="Ettema T.J."/>
        </authorList>
    </citation>
    <scope>NUCLEOTIDE SEQUENCE</scope>
</reference>
<dbReference type="AlphaFoldDB" id="A0A0F9CWB7"/>
<organism evidence="1">
    <name type="scientific">marine sediment metagenome</name>
    <dbReference type="NCBI Taxonomy" id="412755"/>
    <lineage>
        <taxon>unclassified sequences</taxon>
        <taxon>metagenomes</taxon>
        <taxon>ecological metagenomes</taxon>
    </lineage>
</organism>
<dbReference type="AntiFam" id="ANF00025">
    <property type="entry name" value="Antisense to 23S rRNA"/>
</dbReference>
<comment type="caution">
    <text evidence="1">The sequence shown here is derived from an EMBL/GenBank/DDBJ whole genome shotgun (WGS) entry which is preliminary data.</text>
</comment>
<accession>A0A0F9CWB7</accession>
<proteinExistence type="predicted"/>